<reference evidence="2" key="1">
    <citation type="submission" date="2021-03" db="EMBL/GenBank/DDBJ databases">
        <title>Antimicrobial resistance genes in bacteria isolated from Japanese honey, and their potential for conferring macrolide and lincosamide resistance in the American foulbrood pathogen Paenibacillus larvae.</title>
        <authorList>
            <person name="Okamoto M."/>
            <person name="Kumagai M."/>
            <person name="Kanamori H."/>
            <person name="Takamatsu D."/>
        </authorList>
    </citation>
    <scope>NUCLEOTIDE SEQUENCE</scope>
    <source>
        <strain evidence="2">J41TS4</strain>
    </source>
</reference>
<proteinExistence type="predicted"/>
<organism evidence="2 3">
    <name type="scientific">Paenibacillus apis</name>
    <dbReference type="NCBI Taxonomy" id="1792174"/>
    <lineage>
        <taxon>Bacteria</taxon>
        <taxon>Bacillati</taxon>
        <taxon>Bacillota</taxon>
        <taxon>Bacilli</taxon>
        <taxon>Bacillales</taxon>
        <taxon>Paenibacillaceae</taxon>
        <taxon>Paenibacillus</taxon>
    </lineage>
</organism>
<evidence type="ECO:0000313" key="3">
    <source>
        <dbReference type="Proteomes" id="UP000678895"/>
    </source>
</evidence>
<name>A0A919Y4V3_9BACL</name>
<dbReference type="GO" id="GO:0002949">
    <property type="term" value="P:tRNA threonylcarbamoyladenosine modification"/>
    <property type="evidence" value="ECO:0007669"/>
    <property type="project" value="InterPro"/>
</dbReference>
<dbReference type="GO" id="GO:0005829">
    <property type="term" value="C:cytosol"/>
    <property type="evidence" value="ECO:0007669"/>
    <property type="project" value="TreeGrafter"/>
</dbReference>
<dbReference type="InterPro" id="IPR022496">
    <property type="entry name" value="T6A_TsaB"/>
</dbReference>
<dbReference type="PANTHER" id="PTHR11735">
    <property type="entry name" value="TRNA N6-ADENOSINE THREONYLCARBAMOYLTRANSFERASE"/>
    <property type="match status" value="1"/>
</dbReference>
<dbReference type="AlphaFoldDB" id="A0A919Y4V3"/>
<dbReference type="CDD" id="cd24032">
    <property type="entry name" value="ASKHA_NBD_TsaB"/>
    <property type="match status" value="1"/>
</dbReference>
<gene>
    <name evidence="2" type="ORF">J41TS4_21930</name>
</gene>
<dbReference type="SUPFAM" id="SSF53067">
    <property type="entry name" value="Actin-like ATPase domain"/>
    <property type="match status" value="1"/>
</dbReference>
<accession>A0A919Y4V3</accession>
<dbReference type="InterPro" id="IPR043129">
    <property type="entry name" value="ATPase_NBD"/>
</dbReference>
<evidence type="ECO:0000313" key="2">
    <source>
        <dbReference type="EMBL" id="GIO42435.1"/>
    </source>
</evidence>
<dbReference type="PANTHER" id="PTHR11735:SF11">
    <property type="entry name" value="TRNA THREONYLCARBAMOYLADENOSINE BIOSYNTHESIS PROTEIN TSAB"/>
    <property type="match status" value="1"/>
</dbReference>
<sequence>MNKIHQPAAEPAVARRLLAFDTSTSSLAVAVMEGGSLLAEHHLHAERNHSAVLISAIQEALDKAGIHKSMLDGIAVGVGPGSYTGARIAVTTAKTLAWALKLPVYGISSLEALALGGWARAAGQTVAALGASAAGCGGRSAANASQNAAEELVSGDWIVPLMDARRGQVYTALFTAKPGRMPERLASDGIRLMASWMSELAGRLEAAAPEERPARIWIVGETEAGKAQQHAEAACEILGPHAGETLQVFPYELEGAWVGLAGLRRSLLGDSDQLHTLEPNYTQLAEAEAKRLGKG</sequence>
<dbReference type="Gene3D" id="3.30.420.40">
    <property type="match status" value="1"/>
</dbReference>
<evidence type="ECO:0000259" key="1">
    <source>
        <dbReference type="Pfam" id="PF00814"/>
    </source>
</evidence>
<dbReference type="Proteomes" id="UP000678895">
    <property type="component" value="Unassembled WGS sequence"/>
</dbReference>
<keyword evidence="3" id="KW-1185">Reference proteome</keyword>
<dbReference type="Pfam" id="PF00814">
    <property type="entry name" value="TsaD"/>
    <property type="match status" value="1"/>
</dbReference>
<dbReference type="NCBIfam" id="TIGR03725">
    <property type="entry name" value="T6A_YeaZ"/>
    <property type="match status" value="1"/>
</dbReference>
<dbReference type="EMBL" id="BORS01000006">
    <property type="protein sequence ID" value="GIO42435.1"/>
    <property type="molecule type" value="Genomic_DNA"/>
</dbReference>
<protein>
    <submittedName>
        <fullName evidence="2">tRNA (Adenosine(37)-N6)-threonylcarbamoyltransferase complex dimerization subunit type 1 TsaB</fullName>
    </submittedName>
</protein>
<feature type="domain" description="Gcp-like" evidence="1">
    <location>
        <begin position="45"/>
        <end position="120"/>
    </location>
</feature>
<comment type="caution">
    <text evidence="2">The sequence shown here is derived from an EMBL/GenBank/DDBJ whole genome shotgun (WGS) entry which is preliminary data.</text>
</comment>
<dbReference type="InterPro" id="IPR000905">
    <property type="entry name" value="Gcp-like_dom"/>
</dbReference>
<dbReference type="RefSeq" id="WP_301627247.1">
    <property type="nucleotide sequence ID" value="NZ_BORS01000006.1"/>
</dbReference>